<feature type="compositionally biased region" description="Basic and acidic residues" evidence="1">
    <location>
        <begin position="16"/>
        <end position="25"/>
    </location>
</feature>
<feature type="region of interest" description="Disordered" evidence="1">
    <location>
        <begin position="1"/>
        <end position="33"/>
    </location>
</feature>
<keyword evidence="3" id="KW-1185">Reference proteome</keyword>
<organism evidence="2 3">
    <name type="scientific">Ectocarpus siliculosus</name>
    <name type="common">Brown alga</name>
    <name type="synonym">Conferva siliculosa</name>
    <dbReference type="NCBI Taxonomy" id="2880"/>
    <lineage>
        <taxon>Eukaryota</taxon>
        <taxon>Sar</taxon>
        <taxon>Stramenopiles</taxon>
        <taxon>Ochrophyta</taxon>
        <taxon>PX clade</taxon>
        <taxon>Phaeophyceae</taxon>
        <taxon>Ectocarpales</taxon>
        <taxon>Ectocarpaceae</taxon>
        <taxon>Ectocarpus</taxon>
    </lineage>
</organism>
<dbReference type="AlphaFoldDB" id="D7G0S1"/>
<sequence length="160" mass="17761">MRPCTKGRSWIRNNKRRNEVGEELRYPPSMTSRMDGSVLSMGADGTLLHATEDRQNHFRLEMKTVVEAAEAAEDLDEHETKTAVPDITADSVDPDNERLQPKTLVAADPATAIAALMRRPAMTVGGGLTWSAEEEFDAALRKEWSRLRDKVLGRTANGQV</sequence>
<evidence type="ECO:0000313" key="2">
    <source>
        <dbReference type="EMBL" id="CBJ26734.1"/>
    </source>
</evidence>
<protein>
    <submittedName>
        <fullName evidence="2">Uncharacterized protein</fullName>
    </submittedName>
</protein>
<name>D7G0S1_ECTSI</name>
<dbReference type="Proteomes" id="UP000002630">
    <property type="component" value="Unassembled WGS sequence"/>
</dbReference>
<feature type="region of interest" description="Disordered" evidence="1">
    <location>
        <begin position="70"/>
        <end position="97"/>
    </location>
</feature>
<dbReference type="EMBL" id="FN649760">
    <property type="protein sequence ID" value="CBJ26734.1"/>
    <property type="molecule type" value="Genomic_DNA"/>
</dbReference>
<evidence type="ECO:0000256" key="1">
    <source>
        <dbReference type="SAM" id="MobiDB-lite"/>
    </source>
</evidence>
<reference evidence="2 3" key="1">
    <citation type="journal article" date="2010" name="Nature">
        <title>The Ectocarpus genome and the independent evolution of multicellularity in brown algae.</title>
        <authorList>
            <person name="Cock J.M."/>
            <person name="Sterck L."/>
            <person name="Rouze P."/>
            <person name="Scornet D."/>
            <person name="Allen A.E."/>
            <person name="Amoutzias G."/>
            <person name="Anthouard V."/>
            <person name="Artiguenave F."/>
            <person name="Aury J.M."/>
            <person name="Badger J.H."/>
            <person name="Beszteri B."/>
            <person name="Billiau K."/>
            <person name="Bonnet E."/>
            <person name="Bothwell J.H."/>
            <person name="Bowler C."/>
            <person name="Boyen C."/>
            <person name="Brownlee C."/>
            <person name="Carrano C.J."/>
            <person name="Charrier B."/>
            <person name="Cho G.Y."/>
            <person name="Coelho S.M."/>
            <person name="Collen J."/>
            <person name="Corre E."/>
            <person name="Da Silva C."/>
            <person name="Delage L."/>
            <person name="Delaroque N."/>
            <person name="Dittami S.M."/>
            <person name="Doulbeau S."/>
            <person name="Elias M."/>
            <person name="Farnham G."/>
            <person name="Gachon C.M."/>
            <person name="Gschloessl B."/>
            <person name="Heesch S."/>
            <person name="Jabbari K."/>
            <person name="Jubin C."/>
            <person name="Kawai H."/>
            <person name="Kimura K."/>
            <person name="Kloareg B."/>
            <person name="Kupper F.C."/>
            <person name="Lang D."/>
            <person name="Le Bail A."/>
            <person name="Leblanc C."/>
            <person name="Lerouge P."/>
            <person name="Lohr M."/>
            <person name="Lopez P.J."/>
            <person name="Martens C."/>
            <person name="Maumus F."/>
            <person name="Michel G."/>
            <person name="Miranda-Saavedra D."/>
            <person name="Morales J."/>
            <person name="Moreau H."/>
            <person name="Motomura T."/>
            <person name="Nagasato C."/>
            <person name="Napoli C.A."/>
            <person name="Nelson D.R."/>
            <person name="Nyvall-Collen P."/>
            <person name="Peters A.F."/>
            <person name="Pommier C."/>
            <person name="Potin P."/>
            <person name="Poulain J."/>
            <person name="Quesneville H."/>
            <person name="Read B."/>
            <person name="Rensing S.A."/>
            <person name="Ritter A."/>
            <person name="Rousvoal S."/>
            <person name="Samanta M."/>
            <person name="Samson G."/>
            <person name="Schroeder D.C."/>
            <person name="Segurens B."/>
            <person name="Strittmatter M."/>
            <person name="Tonon T."/>
            <person name="Tregear J.W."/>
            <person name="Valentin K."/>
            <person name="von Dassow P."/>
            <person name="Yamagishi T."/>
            <person name="Van de Peer Y."/>
            <person name="Wincker P."/>
        </authorList>
    </citation>
    <scope>NUCLEOTIDE SEQUENCE [LARGE SCALE GENOMIC DNA]</scope>
    <source>
        <strain evidence="3">Ec32 / CCAP1310/4</strain>
    </source>
</reference>
<evidence type="ECO:0000313" key="3">
    <source>
        <dbReference type="Proteomes" id="UP000002630"/>
    </source>
</evidence>
<proteinExistence type="predicted"/>
<gene>
    <name evidence="2" type="ORF">Esi_0042_0104</name>
</gene>
<dbReference type="InParanoid" id="D7G0S1"/>
<accession>D7G0S1</accession>